<sequence>MARLLIEQQPTSGYPYRNPLPFPPQEFVRREGELAAFVAERDGELLGHVAVVSARRPQDGPAGEVERAYAMYPRLGWVEVGRARPSWLQPAAPDVIAMILPDTT</sequence>
<organism evidence="1 2">
    <name type="scientific">Arsenicicoccus cauae</name>
    <dbReference type="NCBI Taxonomy" id="2663847"/>
    <lineage>
        <taxon>Bacteria</taxon>
        <taxon>Bacillati</taxon>
        <taxon>Actinomycetota</taxon>
        <taxon>Actinomycetes</taxon>
        <taxon>Micrococcales</taxon>
        <taxon>Intrasporangiaceae</taxon>
        <taxon>Arsenicicoccus</taxon>
    </lineage>
</organism>
<dbReference type="EMBL" id="WLVL01000018">
    <property type="protein sequence ID" value="MTB71311.1"/>
    <property type="molecule type" value="Genomic_DNA"/>
</dbReference>
<comment type="caution">
    <text evidence="1">The sequence shown here is derived from an EMBL/GenBank/DDBJ whole genome shotgun (WGS) entry which is preliminary data.</text>
</comment>
<evidence type="ECO:0000313" key="2">
    <source>
        <dbReference type="Proteomes" id="UP000431092"/>
    </source>
</evidence>
<proteinExistence type="predicted"/>
<accession>A0A6I3ISR9</accession>
<dbReference type="AlphaFoldDB" id="A0A6I3ISR9"/>
<protein>
    <submittedName>
        <fullName evidence="1">Uncharacterized protein</fullName>
    </submittedName>
</protein>
<gene>
    <name evidence="1" type="ORF">GGG17_04870</name>
</gene>
<reference evidence="1 2" key="1">
    <citation type="submission" date="2019-11" db="EMBL/GenBank/DDBJ databases">
        <title>Whole genome sequencing identifies a novel species of the genus Arsenicicoccus isolated from human blood.</title>
        <authorList>
            <person name="Jeong J.H."/>
            <person name="Kweon O.J."/>
            <person name="Kim H.R."/>
            <person name="Kim T.-H."/>
            <person name="Ha S.-M."/>
            <person name="Lee M.-K."/>
        </authorList>
    </citation>
    <scope>NUCLEOTIDE SEQUENCE [LARGE SCALE GENOMIC DNA]</scope>
    <source>
        <strain evidence="1 2">MKL-02</strain>
    </source>
</reference>
<name>A0A6I3ISR9_9MICO</name>
<dbReference type="SUPFAM" id="SSF55729">
    <property type="entry name" value="Acyl-CoA N-acyltransferases (Nat)"/>
    <property type="match status" value="1"/>
</dbReference>
<keyword evidence="2" id="KW-1185">Reference proteome</keyword>
<evidence type="ECO:0000313" key="1">
    <source>
        <dbReference type="EMBL" id="MTB71311.1"/>
    </source>
</evidence>
<dbReference type="Proteomes" id="UP000431092">
    <property type="component" value="Unassembled WGS sequence"/>
</dbReference>
<dbReference type="InterPro" id="IPR016181">
    <property type="entry name" value="Acyl_CoA_acyltransferase"/>
</dbReference>